<feature type="signal peptide" evidence="2">
    <location>
        <begin position="1"/>
        <end position="23"/>
    </location>
</feature>
<feature type="chain" id="PRO_5047137198" evidence="2">
    <location>
        <begin position="24"/>
        <end position="347"/>
    </location>
</feature>
<dbReference type="InterPro" id="IPR026289">
    <property type="entry name" value="SBP_TakP-like"/>
</dbReference>
<dbReference type="RefSeq" id="WP_265966891.1">
    <property type="nucleotide sequence ID" value="NZ_JAPEVI010000003.1"/>
</dbReference>
<dbReference type="PANTHER" id="PTHR33376">
    <property type="match status" value="1"/>
</dbReference>
<dbReference type="Pfam" id="PF03480">
    <property type="entry name" value="DctP"/>
    <property type="match status" value="1"/>
</dbReference>
<evidence type="ECO:0000256" key="2">
    <source>
        <dbReference type="SAM" id="SignalP"/>
    </source>
</evidence>
<sequence length="347" mass="38455">MFQKKLLLLTACLVLWQAPAAVAEEDAKVKLDLASTFPGTMPILGLAAHDLAERVSRATAGEVEIAFHEPGVLVPGADTVNAVADGRVEAAWAGAGWFAGHDSAFNFFSAVPFGPGVAEYLGWMYQGGGLEMARDMFREHGVYNIPCGMIPPEASGWFRREIRSPEDLKGLKMRFFGLGALVMEKLGVVTEQIPPGEVLEKLKDGSLDATEFSLPAMDKPLGFHTLAKYYYFPGWHQQATFFDLYINLETWDELADHHKATIELACGDIMREMIAKGEAAQGEALADLQAQGVELRRWPAPMLVALEDAWAEVAAEESAKSENFWKVYESYAQFRKKQETWRYLSEL</sequence>
<keyword evidence="1 2" id="KW-0732">Signal</keyword>
<dbReference type="CDD" id="cd13604">
    <property type="entry name" value="PBP2_TRAP_ketoacid_lactate_like"/>
    <property type="match status" value="1"/>
</dbReference>
<dbReference type="Proteomes" id="UP001300261">
    <property type="component" value="Unassembled WGS sequence"/>
</dbReference>
<dbReference type="Gene3D" id="3.40.190.170">
    <property type="entry name" value="Bacterial extracellular solute-binding protein, family 7"/>
    <property type="match status" value="1"/>
</dbReference>
<dbReference type="PIRSF" id="PIRSF039026">
    <property type="entry name" value="SiaP"/>
    <property type="match status" value="1"/>
</dbReference>
<dbReference type="EMBL" id="JAPEVI010000003">
    <property type="protein sequence ID" value="MCX2725751.1"/>
    <property type="molecule type" value="Genomic_DNA"/>
</dbReference>
<protein>
    <submittedName>
        <fullName evidence="3">TRAP transporter substrate-binding protein</fullName>
    </submittedName>
</protein>
<name>A0ABT3R8W6_9HYPH</name>
<dbReference type="Gene3D" id="3.40.190.10">
    <property type="entry name" value="Periplasmic binding protein-like II"/>
    <property type="match status" value="1"/>
</dbReference>
<keyword evidence="4" id="KW-1185">Reference proteome</keyword>
<organism evidence="3 4">
    <name type="scientific">Roseibium salinum</name>
    <dbReference type="NCBI Taxonomy" id="1604349"/>
    <lineage>
        <taxon>Bacteria</taxon>
        <taxon>Pseudomonadati</taxon>
        <taxon>Pseudomonadota</taxon>
        <taxon>Alphaproteobacteria</taxon>
        <taxon>Hyphomicrobiales</taxon>
        <taxon>Stappiaceae</taxon>
        <taxon>Roseibium</taxon>
    </lineage>
</organism>
<reference evidence="3 4" key="1">
    <citation type="journal article" date="2016" name="Int. J. Syst. Evol. Microbiol.">
        <title>Labrenzia salina sp. nov., isolated from the rhizosphere of the halophyte Arthrocnemum macrostachyum.</title>
        <authorList>
            <person name="Camacho M."/>
            <person name="Redondo-Gomez S."/>
            <person name="Rodriguez-Llorente I."/>
            <person name="Rohde M."/>
            <person name="Sproer C."/>
            <person name="Schumann P."/>
            <person name="Klenk H.P."/>
            <person name="Montero-Calasanz M.D.C."/>
        </authorList>
    </citation>
    <scope>NUCLEOTIDE SEQUENCE [LARGE SCALE GENOMIC DNA]</scope>
    <source>
        <strain evidence="3 4">DSM 29163</strain>
    </source>
</reference>
<evidence type="ECO:0000256" key="1">
    <source>
        <dbReference type="ARBA" id="ARBA00022729"/>
    </source>
</evidence>
<dbReference type="InterPro" id="IPR018389">
    <property type="entry name" value="DctP_fam"/>
</dbReference>
<gene>
    <name evidence="3" type="ORF">ON753_25890</name>
</gene>
<dbReference type="InterPro" id="IPR038404">
    <property type="entry name" value="TRAP_DctP_sf"/>
</dbReference>
<evidence type="ECO:0000313" key="3">
    <source>
        <dbReference type="EMBL" id="MCX2725751.1"/>
    </source>
</evidence>
<accession>A0ABT3R8W6</accession>
<comment type="caution">
    <text evidence="3">The sequence shown here is derived from an EMBL/GenBank/DDBJ whole genome shotgun (WGS) entry which is preliminary data.</text>
</comment>
<evidence type="ECO:0000313" key="4">
    <source>
        <dbReference type="Proteomes" id="UP001300261"/>
    </source>
</evidence>
<dbReference type="PANTHER" id="PTHR33376:SF5">
    <property type="entry name" value="EXTRACYTOPLASMIC SOLUTE RECEPTOR PROTEIN"/>
    <property type="match status" value="1"/>
</dbReference>
<proteinExistence type="predicted"/>